<dbReference type="GO" id="GO:0003689">
    <property type="term" value="F:DNA clamp loader activity"/>
    <property type="evidence" value="ECO:0007669"/>
    <property type="project" value="TreeGrafter"/>
</dbReference>
<evidence type="ECO:0000256" key="3">
    <source>
        <dbReference type="ARBA" id="ARBA00062267"/>
    </source>
</evidence>
<organism evidence="8 9">
    <name type="scientific">Amphimedon queenslandica</name>
    <name type="common">Sponge</name>
    <dbReference type="NCBI Taxonomy" id="400682"/>
    <lineage>
        <taxon>Eukaryota</taxon>
        <taxon>Metazoa</taxon>
        <taxon>Porifera</taxon>
        <taxon>Demospongiae</taxon>
        <taxon>Heteroscleromorpha</taxon>
        <taxon>Haplosclerida</taxon>
        <taxon>Niphatidae</taxon>
        <taxon>Amphimedon</taxon>
    </lineage>
</organism>
<protein>
    <recommendedName>
        <fullName evidence="4">Replication factor C subunit 3</fullName>
    </recommendedName>
    <alternativeName>
        <fullName evidence="6">Activator 1 38 kDa subunit</fullName>
    </alternativeName>
    <alternativeName>
        <fullName evidence="7">Activator 1 subunit 3</fullName>
    </alternativeName>
    <alternativeName>
        <fullName evidence="5">Replication factor C 38 kDa subunit</fullName>
    </alternativeName>
</protein>
<evidence type="ECO:0000256" key="7">
    <source>
        <dbReference type="ARBA" id="ARBA00080379"/>
    </source>
</evidence>
<dbReference type="EnsemblMetazoa" id="XM_020001930.1">
    <property type="protein sequence ID" value="XP_019857489.1"/>
    <property type="gene ID" value="LOC100639076"/>
</dbReference>
<dbReference type="KEGG" id="aqu:100639076"/>
<dbReference type="GO" id="GO:0006261">
    <property type="term" value="P:DNA-templated DNA replication"/>
    <property type="evidence" value="ECO:0007669"/>
    <property type="project" value="TreeGrafter"/>
</dbReference>
<sequence length="292" mass="33573">MACQVQERKQEWFVYFVSCTGPEWRNYVLNTWSLYDAGIHDRVVIMGLLKEVAQSHSLDTSHKDFKVVVLTEVDRLTKDAQHALRRTMELYTGTCRLILVCNSTSKLIPAIKSRCLAVRIPAPTIDEICSVLQYVCHKESLTIPDTLAKRIAEKSERNLRKAILLCEACRVQQYPFNDDQVVPDCEWEDFLRETAAMIITEQSPKRLLEVRGHYYELLTHCISPDIIFKRILNELVANCDGTLKAEVTQLAAQYQAQSQLGSKAIFHLEAFTAKFMRIYKQFLEEGLESMGF</sequence>
<dbReference type="Gene3D" id="3.40.50.300">
    <property type="entry name" value="P-loop containing nucleotide triphosphate hydrolases"/>
    <property type="match status" value="1"/>
</dbReference>
<dbReference type="InterPro" id="IPR027417">
    <property type="entry name" value="P-loop_NTPase"/>
</dbReference>
<dbReference type="Pfam" id="PF22534">
    <property type="entry name" value="RFC_C"/>
    <property type="match status" value="1"/>
</dbReference>
<name>A0AAN0JL25_AMPQE</name>
<dbReference type="Gene3D" id="1.10.8.60">
    <property type="match status" value="1"/>
</dbReference>
<dbReference type="InterPro" id="IPR050238">
    <property type="entry name" value="DNA_Rep/Repair_Clamp_Loader"/>
</dbReference>
<dbReference type="GO" id="GO:0006281">
    <property type="term" value="P:DNA repair"/>
    <property type="evidence" value="ECO:0007669"/>
    <property type="project" value="TreeGrafter"/>
</dbReference>
<dbReference type="GO" id="GO:0003677">
    <property type="term" value="F:DNA binding"/>
    <property type="evidence" value="ECO:0007669"/>
    <property type="project" value="InterPro"/>
</dbReference>
<keyword evidence="9" id="KW-1185">Reference proteome</keyword>
<dbReference type="Pfam" id="PF21960">
    <property type="entry name" value="RCF1-5-like_lid"/>
    <property type="match status" value="1"/>
</dbReference>
<dbReference type="SUPFAM" id="SSF52540">
    <property type="entry name" value="P-loop containing nucleoside triphosphate hydrolases"/>
    <property type="match status" value="1"/>
</dbReference>
<reference evidence="9" key="1">
    <citation type="journal article" date="2010" name="Nature">
        <title>The Amphimedon queenslandica genome and the evolution of animal complexity.</title>
        <authorList>
            <person name="Srivastava M."/>
            <person name="Simakov O."/>
            <person name="Chapman J."/>
            <person name="Fahey B."/>
            <person name="Gauthier M.E."/>
            <person name="Mitros T."/>
            <person name="Richards G.S."/>
            <person name="Conaco C."/>
            <person name="Dacre M."/>
            <person name="Hellsten U."/>
            <person name="Larroux C."/>
            <person name="Putnam N.H."/>
            <person name="Stanke M."/>
            <person name="Adamska M."/>
            <person name="Darling A."/>
            <person name="Degnan S.M."/>
            <person name="Oakley T.H."/>
            <person name="Plachetzki D.C."/>
            <person name="Zhai Y."/>
            <person name="Adamski M."/>
            <person name="Calcino A."/>
            <person name="Cummins S.F."/>
            <person name="Goodstein D.M."/>
            <person name="Harris C."/>
            <person name="Jackson D.J."/>
            <person name="Leys S.P."/>
            <person name="Shu S."/>
            <person name="Woodcroft B.J."/>
            <person name="Vervoort M."/>
            <person name="Kosik K.S."/>
            <person name="Manning G."/>
            <person name="Degnan B.M."/>
            <person name="Rokhsar D.S."/>
        </authorList>
    </citation>
    <scope>NUCLEOTIDE SEQUENCE [LARGE SCALE GENOMIC DNA]</scope>
</reference>
<evidence type="ECO:0000256" key="4">
    <source>
        <dbReference type="ARBA" id="ARBA00070184"/>
    </source>
</evidence>
<dbReference type="PANTHER" id="PTHR11669:SF1">
    <property type="entry name" value="REPLICATION FACTOR C SUBUNIT 3"/>
    <property type="match status" value="1"/>
</dbReference>
<proteinExistence type="predicted"/>
<dbReference type="RefSeq" id="XP_019857489.1">
    <property type="nucleotide sequence ID" value="XM_020001930.1"/>
</dbReference>
<evidence type="ECO:0000256" key="2">
    <source>
        <dbReference type="ARBA" id="ARBA00058626"/>
    </source>
</evidence>
<evidence type="ECO:0000313" key="9">
    <source>
        <dbReference type="Proteomes" id="UP000007879"/>
    </source>
</evidence>
<dbReference type="AlphaFoldDB" id="A0AAN0JL25"/>
<dbReference type="PANTHER" id="PTHR11669">
    <property type="entry name" value="REPLICATION FACTOR C / DNA POLYMERASE III GAMMA-TAU SUBUNIT"/>
    <property type="match status" value="1"/>
</dbReference>
<dbReference type="SUPFAM" id="SSF48019">
    <property type="entry name" value="post-AAA+ oligomerization domain-like"/>
    <property type="match status" value="1"/>
</dbReference>
<comment type="subunit">
    <text evidence="3">Subunit of the RFC complex, an heteropentameric complex consisting of a large subunit RFC1 and four small subunits RFC2, RFC3, RFC4 and RFC5; the RFC complex interacts with PCNA. Forms an heterotetrameric complex with RFC2, RFC4 and RFC5; this complex has ATPase activity but is not stimulated by PCNA. The heterotetramer of subunits RFC2, RFC3, RFC4 and RFC5 interacts with RAD17. Interacts with CNTD1; this interaction facilitates crossover formation.</text>
</comment>
<dbReference type="Pfam" id="PF13177">
    <property type="entry name" value="DNA_pol3_delta2"/>
    <property type="match status" value="1"/>
</dbReference>
<keyword evidence="1" id="KW-0235">DNA replication</keyword>
<evidence type="ECO:0000256" key="1">
    <source>
        <dbReference type="ARBA" id="ARBA00022705"/>
    </source>
</evidence>
<dbReference type="GO" id="GO:0005634">
    <property type="term" value="C:nucleus"/>
    <property type="evidence" value="ECO:0007669"/>
    <property type="project" value="TreeGrafter"/>
</dbReference>
<dbReference type="GeneID" id="100639076"/>
<dbReference type="FunFam" id="1.10.8.60:FF:000030">
    <property type="entry name" value="replication factor C subunit 3"/>
    <property type="match status" value="1"/>
</dbReference>
<dbReference type="InterPro" id="IPR008921">
    <property type="entry name" value="DNA_pol3_clamp-load_cplx_C"/>
</dbReference>
<comment type="function">
    <text evidence="2">Subunit of the replication factor C (RFC) complex which acts during elongation of primed DNA templates by DNA polymerases delta and epsilon, and is necessary for ATP-dependent loading of proliferating cell nuclear antigen (PCNA) onto primed DNA.</text>
</comment>
<dbReference type="GO" id="GO:0005663">
    <property type="term" value="C:DNA replication factor C complex"/>
    <property type="evidence" value="ECO:0007669"/>
    <property type="project" value="TreeGrafter"/>
</dbReference>
<accession>A0AAN0JL25</accession>
<reference evidence="8" key="2">
    <citation type="submission" date="2024-06" db="UniProtKB">
        <authorList>
            <consortium name="EnsemblMetazoa"/>
        </authorList>
    </citation>
    <scope>IDENTIFICATION</scope>
</reference>
<dbReference type="FunFam" id="1.20.272.10:FF:000002">
    <property type="entry name" value="Replication factor C subunit 3"/>
    <property type="match status" value="1"/>
</dbReference>
<dbReference type="Gene3D" id="1.20.272.10">
    <property type="match status" value="1"/>
</dbReference>
<evidence type="ECO:0000313" key="8">
    <source>
        <dbReference type="EnsemblMetazoa" id="XP_019857489.1"/>
    </source>
</evidence>
<evidence type="ECO:0000256" key="5">
    <source>
        <dbReference type="ARBA" id="ARBA00076818"/>
    </source>
</evidence>
<dbReference type="Proteomes" id="UP000007879">
    <property type="component" value="Unassembled WGS sequence"/>
</dbReference>
<evidence type="ECO:0000256" key="6">
    <source>
        <dbReference type="ARBA" id="ARBA00079394"/>
    </source>
</evidence>